<feature type="compositionally biased region" description="Acidic residues" evidence="1">
    <location>
        <begin position="305"/>
        <end position="320"/>
    </location>
</feature>
<feature type="domain" description="BSD" evidence="2">
    <location>
        <begin position="170"/>
        <end position="222"/>
    </location>
</feature>
<evidence type="ECO:0000313" key="4">
    <source>
        <dbReference type="Proteomes" id="UP000644660"/>
    </source>
</evidence>
<dbReference type="InterPro" id="IPR035925">
    <property type="entry name" value="BSD_dom_sf"/>
</dbReference>
<dbReference type="InterPro" id="IPR005607">
    <property type="entry name" value="BSD_dom"/>
</dbReference>
<evidence type="ECO:0000259" key="2">
    <source>
        <dbReference type="PROSITE" id="PS50858"/>
    </source>
</evidence>
<reference evidence="3 4" key="1">
    <citation type="submission" date="2020-05" db="EMBL/GenBank/DDBJ databases">
        <authorList>
            <person name="Casaregola S."/>
            <person name="Devillers H."/>
            <person name="Grondin C."/>
        </authorList>
    </citation>
    <scope>NUCLEOTIDE SEQUENCE [LARGE SCALE GENOMIC DNA]</scope>
    <source>
        <strain evidence="3 4">CLIB 1767</strain>
    </source>
</reference>
<dbReference type="PROSITE" id="PS50858">
    <property type="entry name" value="BSD"/>
    <property type="match status" value="1"/>
</dbReference>
<dbReference type="SMART" id="SM00751">
    <property type="entry name" value="BSD"/>
    <property type="match status" value="1"/>
</dbReference>
<dbReference type="GeneID" id="64859671"/>
<dbReference type="PANTHER" id="PTHR16019">
    <property type="entry name" value="SYNAPSE-ASSOCIATED PROTEIN"/>
    <property type="match status" value="1"/>
</dbReference>
<comment type="caution">
    <text evidence="3">The sequence shown here is derived from an EMBL/GenBank/DDBJ whole genome shotgun (WGS) entry which is preliminary data.</text>
</comment>
<feature type="region of interest" description="Disordered" evidence="1">
    <location>
        <begin position="1"/>
        <end position="24"/>
    </location>
</feature>
<evidence type="ECO:0000313" key="3">
    <source>
        <dbReference type="EMBL" id="CAB4256586.1"/>
    </source>
</evidence>
<dbReference type="OrthoDB" id="73788at2759"/>
<dbReference type="Pfam" id="PF03909">
    <property type="entry name" value="BSD"/>
    <property type="match status" value="1"/>
</dbReference>
<feature type="compositionally biased region" description="Basic and acidic residues" evidence="1">
    <location>
        <begin position="256"/>
        <end position="269"/>
    </location>
</feature>
<dbReference type="Proteomes" id="UP000644660">
    <property type="component" value="Unassembled WGS sequence"/>
</dbReference>
<dbReference type="RefSeq" id="XP_041408430.1">
    <property type="nucleotide sequence ID" value="XM_041552496.1"/>
</dbReference>
<feature type="region of interest" description="Disordered" evidence="1">
    <location>
        <begin position="238"/>
        <end position="320"/>
    </location>
</feature>
<gene>
    <name evidence="3" type="ORF">KABA2_10S02552</name>
</gene>
<accession>A0A8H2VIY6</accession>
<dbReference type="GO" id="GO:0005737">
    <property type="term" value="C:cytoplasm"/>
    <property type="evidence" value="ECO:0007669"/>
    <property type="project" value="TreeGrafter"/>
</dbReference>
<feature type="compositionally biased region" description="Acidic residues" evidence="1">
    <location>
        <begin position="244"/>
        <end position="255"/>
    </location>
</feature>
<sequence length="320" mass="36582">MDFYYEHQTPVETPSAGTPAPKDEKTNEVFSKFENELSSAYDKTAQSIKTIMNDDDKEDISLNLPIDEATSRKAQEILTSMDENLAKVENMATSYWDTVKTSGFWSNITENLGSQFDKAVQITSESLSTGHTEGNSSTVNTQTIAGNRTEAELSELSTNKEIYLKIGKDKGEYLDIDSKTEEISDILKSNKELEILMNSLVPQQISYVDFWNIYLNKRDEILKREETRKNILTASSQNKKVEEEINWDDEDEHAENDEKVREKNEKSTNEEDIGNESSTSTKDESLVIVSKSDIKEEENKTNEKEENDDDEEQEDDDDWE</sequence>
<organism evidence="3 4">
    <name type="scientific">Maudiozyma barnettii</name>
    <dbReference type="NCBI Taxonomy" id="61262"/>
    <lineage>
        <taxon>Eukaryota</taxon>
        <taxon>Fungi</taxon>
        <taxon>Dikarya</taxon>
        <taxon>Ascomycota</taxon>
        <taxon>Saccharomycotina</taxon>
        <taxon>Saccharomycetes</taxon>
        <taxon>Saccharomycetales</taxon>
        <taxon>Saccharomycetaceae</taxon>
        <taxon>Maudiozyma</taxon>
    </lineage>
</organism>
<dbReference type="AlphaFoldDB" id="A0A8H2VIY6"/>
<feature type="compositionally biased region" description="Basic and acidic residues" evidence="1">
    <location>
        <begin position="292"/>
        <end position="304"/>
    </location>
</feature>
<evidence type="ECO:0000256" key="1">
    <source>
        <dbReference type="SAM" id="MobiDB-lite"/>
    </source>
</evidence>
<proteinExistence type="predicted"/>
<dbReference type="SUPFAM" id="SSF140383">
    <property type="entry name" value="BSD domain-like"/>
    <property type="match status" value="1"/>
</dbReference>
<dbReference type="EMBL" id="CAEFZW010000010">
    <property type="protein sequence ID" value="CAB4256586.1"/>
    <property type="molecule type" value="Genomic_DNA"/>
</dbReference>
<name>A0A8H2VIY6_9SACH</name>
<dbReference type="PANTHER" id="PTHR16019:SF5">
    <property type="entry name" value="BSD DOMAIN-CONTAINING PROTEIN 1"/>
    <property type="match status" value="1"/>
</dbReference>
<dbReference type="Gene3D" id="1.10.3970.10">
    <property type="entry name" value="BSD domain"/>
    <property type="match status" value="1"/>
</dbReference>
<keyword evidence="4" id="KW-1185">Reference proteome</keyword>
<dbReference type="InterPro" id="IPR051494">
    <property type="entry name" value="BSD_domain-containing"/>
</dbReference>
<protein>
    <recommendedName>
        <fullName evidence="2">BSD domain-containing protein</fullName>
    </recommendedName>
</protein>